<evidence type="ECO:0000259" key="3">
    <source>
        <dbReference type="Pfam" id="PF23639"/>
    </source>
</evidence>
<evidence type="ECO:0000313" key="5">
    <source>
        <dbReference type="Proteomes" id="UP000026913"/>
    </source>
</evidence>
<dbReference type="InterPro" id="IPR006171">
    <property type="entry name" value="TOPRIM_dom"/>
</dbReference>
<accession>A0A024EL02</accession>
<evidence type="ECO:0000259" key="1">
    <source>
        <dbReference type="Pfam" id="PF08273"/>
    </source>
</evidence>
<feature type="domain" description="Toprim" evidence="2">
    <location>
        <begin position="269"/>
        <end position="368"/>
    </location>
</feature>
<dbReference type="Proteomes" id="UP000026913">
    <property type="component" value="Plasmid unnamed"/>
</dbReference>
<dbReference type="GO" id="GO:0008270">
    <property type="term" value="F:zinc ion binding"/>
    <property type="evidence" value="ECO:0007669"/>
    <property type="project" value="InterPro"/>
</dbReference>
<feature type="domain" description="DUF7146" evidence="3">
    <location>
        <begin position="147"/>
        <end position="251"/>
    </location>
</feature>
<dbReference type="InterPro" id="IPR013237">
    <property type="entry name" value="Phage_T7_Gp4_N"/>
</dbReference>
<keyword evidence="4" id="KW-0614">Plasmid</keyword>
<proteinExistence type="predicted"/>
<dbReference type="KEGG" id="pman:OU5_P0029"/>
<dbReference type="EMBL" id="CP005961">
    <property type="protein sequence ID" value="AHZ73281.1"/>
    <property type="molecule type" value="Genomic_DNA"/>
</dbReference>
<protein>
    <submittedName>
        <fullName evidence="4">Uncharacterized protein</fullName>
    </submittedName>
</protein>
<reference evidence="4 5" key="1">
    <citation type="journal article" date="2012" name="J. Bacteriol.">
        <title>Genome sequence of cold-adapted Pseudomonas mandelii strain JR-1.</title>
        <authorList>
            <person name="Jang S.H."/>
            <person name="Kim J."/>
            <person name="Kim J."/>
            <person name="Hong S."/>
            <person name="Lee C."/>
        </authorList>
    </citation>
    <scope>NUCLEOTIDE SEQUENCE [LARGE SCALE GENOMIC DNA]</scope>
    <source>
        <strain evidence="4 5">JR-1</strain>
        <plasmid evidence="5">Plasmid</plasmid>
    </source>
</reference>
<gene>
    <name evidence="4" type="ORF">OU5_P0029</name>
</gene>
<dbReference type="HOGENOM" id="CLU_059689_1_0_6"/>
<evidence type="ECO:0000313" key="4">
    <source>
        <dbReference type="EMBL" id="AHZ73281.1"/>
    </source>
</evidence>
<dbReference type="AlphaFoldDB" id="A0A024EL02"/>
<name>A0A024EL02_9PSED</name>
<dbReference type="InterPro" id="IPR055570">
    <property type="entry name" value="DUF7146"/>
</dbReference>
<evidence type="ECO:0000259" key="2">
    <source>
        <dbReference type="Pfam" id="PF13362"/>
    </source>
</evidence>
<feature type="domain" description="DNA primase/helicase Gp4 N-terminal Bacteriophage T7-like" evidence="1">
    <location>
        <begin position="39"/>
        <end position="84"/>
    </location>
</feature>
<dbReference type="GO" id="GO:0004386">
    <property type="term" value="F:helicase activity"/>
    <property type="evidence" value="ECO:0007669"/>
    <property type="project" value="InterPro"/>
</dbReference>
<geneLocation type="plasmid" evidence="5"/>
<sequence length="379" mass="42379">MMRNLKAEVVRNAAKQRGWDIILRNLCPDIDGRAFDKPGRHVRCPVHGKPSRGGDGFRFLNKKIAFADAGGGVCNTCGLFPDGFALLQWIKQIDFADAVALVGDELGIRSTDDENAQERINRENQSKLDARRKEFEEKERASNLYLRSRLNQMWKETIPLSHPAAEPARLYLASRKILCWDKPGAERVVRFHPRLASYNEDGAFEGEFPGIVAKVTRDGVPITLHRYFLTDKGLKASVESSKKMCSYPTDRLVTGGGIIIGNMDAEIVHVCEGLETAWAIETGMDQEIDVFPTVNATLLESFVPGPSTKMVVIWADKDRSGRGEEAASELKRRLWEKGIKAQIMMPSLPIADGEKSVDWNDVLIQLGRMGFPKRRRAVA</sequence>
<dbReference type="Pfam" id="PF13362">
    <property type="entry name" value="Toprim_3"/>
    <property type="match status" value="1"/>
</dbReference>
<dbReference type="Pfam" id="PF08273">
    <property type="entry name" value="Zn_Ribbon_Prim"/>
    <property type="match status" value="1"/>
</dbReference>
<dbReference type="Pfam" id="PF23639">
    <property type="entry name" value="DUF7146"/>
    <property type="match status" value="1"/>
</dbReference>
<organism evidence="4 5">
    <name type="scientific">Pseudomonas mandelii JR-1</name>
    <dbReference type="NCBI Taxonomy" id="1147786"/>
    <lineage>
        <taxon>Bacteria</taxon>
        <taxon>Pseudomonadati</taxon>
        <taxon>Pseudomonadota</taxon>
        <taxon>Gammaproteobacteria</taxon>
        <taxon>Pseudomonadales</taxon>
        <taxon>Pseudomonadaceae</taxon>
        <taxon>Pseudomonas</taxon>
    </lineage>
</organism>